<feature type="transmembrane region" description="Helical" evidence="1">
    <location>
        <begin position="43"/>
        <end position="59"/>
    </location>
</feature>
<proteinExistence type="predicted"/>
<evidence type="ECO:0000313" key="2">
    <source>
        <dbReference type="EMBL" id="UZF89617.1"/>
    </source>
</evidence>
<dbReference type="InterPro" id="IPR019201">
    <property type="entry name" value="DUF2065"/>
</dbReference>
<dbReference type="AlphaFoldDB" id="A0A9E8A0D3"/>
<name>A0A9E8A0D3_9HYPH</name>
<dbReference type="EMBL" id="CP102774">
    <property type="protein sequence ID" value="UZF89617.1"/>
    <property type="molecule type" value="Genomic_DNA"/>
</dbReference>
<reference evidence="2" key="1">
    <citation type="submission" date="2022-08" db="EMBL/GenBank/DDBJ databases">
        <title>Complete Genome Sequences of 2 Bosea sp. soil isolates.</title>
        <authorList>
            <person name="Alvarez Arevalo M."/>
            <person name="Sterndorff E.B."/>
            <person name="Faurdal D."/>
            <person name="Joergensen T.S."/>
            <person name="Weber T."/>
        </authorList>
    </citation>
    <scope>NUCLEOTIDE SEQUENCE</scope>
    <source>
        <strain evidence="2">NBC_00436</strain>
    </source>
</reference>
<sequence>MLDFVAALGLVFAIEGILFAAIPHLAKDALRSAAETPVDRMRLIGIGSALLGVILVWVARGG</sequence>
<protein>
    <submittedName>
        <fullName evidence="2">DUF2065 domain-containing protein</fullName>
    </submittedName>
</protein>
<keyword evidence="1" id="KW-0812">Transmembrane</keyword>
<accession>A0A9E8A0D3</accession>
<dbReference type="PANTHER" id="PTHR38602">
    <property type="entry name" value="INNER MEMBRANE PROTEIN-RELATED"/>
    <property type="match status" value="1"/>
</dbReference>
<keyword evidence="1" id="KW-1133">Transmembrane helix</keyword>
<evidence type="ECO:0000256" key="1">
    <source>
        <dbReference type="SAM" id="Phobius"/>
    </source>
</evidence>
<dbReference type="Pfam" id="PF09838">
    <property type="entry name" value="DUF2065"/>
    <property type="match status" value="1"/>
</dbReference>
<dbReference type="PANTHER" id="PTHR38602:SF1">
    <property type="entry name" value="INNER MEMBRANE PROTEIN"/>
    <property type="match status" value="1"/>
</dbReference>
<gene>
    <name evidence="2" type="ORF">NWE54_12890</name>
</gene>
<keyword evidence="1" id="KW-0472">Membrane</keyword>
<organism evidence="2">
    <name type="scientific">Bosea sp. NBC_00436</name>
    <dbReference type="NCBI Taxonomy" id="2969620"/>
    <lineage>
        <taxon>Bacteria</taxon>
        <taxon>Pseudomonadati</taxon>
        <taxon>Pseudomonadota</taxon>
        <taxon>Alphaproteobacteria</taxon>
        <taxon>Hyphomicrobiales</taxon>
        <taxon>Boseaceae</taxon>
        <taxon>Bosea</taxon>
    </lineage>
</organism>